<comment type="caution">
    <text evidence="1">The sequence shown here is derived from an EMBL/GenBank/DDBJ whole genome shotgun (WGS) entry which is preliminary data.</text>
</comment>
<evidence type="ECO:0000313" key="1">
    <source>
        <dbReference type="EMBL" id="MBK1870530.1"/>
    </source>
</evidence>
<keyword evidence="2" id="KW-1185">Reference proteome</keyword>
<dbReference type="Proteomes" id="UP000616151">
    <property type="component" value="Unassembled WGS sequence"/>
</dbReference>
<gene>
    <name evidence="1" type="ORF">JHL16_29460</name>
</gene>
<reference evidence="1" key="1">
    <citation type="submission" date="2021-01" db="EMBL/GenBank/DDBJ databases">
        <authorList>
            <person name="Sun Q."/>
        </authorList>
    </citation>
    <scope>NUCLEOTIDE SEQUENCE</scope>
    <source>
        <strain evidence="1">YIM B02566</strain>
    </source>
</reference>
<protein>
    <submittedName>
        <fullName evidence="1">HAD-IA family hydrolase</fullName>
    </submittedName>
</protein>
<evidence type="ECO:0000313" key="2">
    <source>
        <dbReference type="Proteomes" id="UP000616151"/>
    </source>
</evidence>
<keyword evidence="1" id="KW-0378">Hydrolase</keyword>
<accession>A0ACC5RCY0</accession>
<sequence length="237" mass="25392">MSMLAALIFDCDGVLVDTERDGHRVAFNRAFADQGVAAQWSVERYAELLSVAGGKERMIRHFDETGWPGAAADREALIKALHKRKTDLFMELIEAGSLPLRPGIARLVDEAIAADIRLAVCSTSNERAVTALVKVMLGAERARHIAIFAGDVVAAKKPDPAIYNLAASTLVLDPGRCVVVEDSHIGLTAAKAAGMRCIVTRSAFTAEEDFRLADIVVPDLDVGIGLAQCRALVARSV</sequence>
<name>A0ACC5RCY0_9HYPH</name>
<dbReference type="EMBL" id="JAENHL010000008">
    <property type="protein sequence ID" value="MBK1870530.1"/>
    <property type="molecule type" value="Genomic_DNA"/>
</dbReference>
<proteinExistence type="predicted"/>
<organism evidence="1 2">
    <name type="scientific">Taklimakanibacter albus</name>
    <dbReference type="NCBI Taxonomy" id="2800327"/>
    <lineage>
        <taxon>Bacteria</taxon>
        <taxon>Pseudomonadati</taxon>
        <taxon>Pseudomonadota</taxon>
        <taxon>Alphaproteobacteria</taxon>
        <taxon>Hyphomicrobiales</taxon>
        <taxon>Aestuariivirgaceae</taxon>
        <taxon>Taklimakanibacter</taxon>
    </lineage>
</organism>